<dbReference type="Gene3D" id="3.40.605.10">
    <property type="entry name" value="Aldehyde Dehydrogenase, Chain A, domain 1"/>
    <property type="match status" value="1"/>
</dbReference>
<dbReference type="SUPFAM" id="SSF53720">
    <property type="entry name" value="ALDH-like"/>
    <property type="match status" value="1"/>
</dbReference>
<dbReference type="FunFam" id="3.40.605.10:FF:000003">
    <property type="entry name" value="Methylmalonate-semialdehyde dehydrogenase [acylating]"/>
    <property type="match status" value="1"/>
</dbReference>
<dbReference type="GO" id="GO:0006210">
    <property type="term" value="P:thymine catabolic process"/>
    <property type="evidence" value="ECO:0007669"/>
    <property type="project" value="TreeGrafter"/>
</dbReference>
<dbReference type="PROSITE" id="PS00070">
    <property type="entry name" value="ALDEHYDE_DEHYDR_CYS"/>
    <property type="match status" value="1"/>
</dbReference>
<dbReference type="CDD" id="cd07085">
    <property type="entry name" value="ALDH_F6_MMSDH"/>
    <property type="match status" value="1"/>
</dbReference>
<protein>
    <recommendedName>
        <fullName evidence="1">methylmalonate-semialdehyde dehydrogenase (CoA acylating)</fullName>
        <ecNumber evidence="1">1.2.1.27</ecNumber>
    </recommendedName>
</protein>
<dbReference type="FunFam" id="3.40.309.10:FF:000002">
    <property type="entry name" value="Methylmalonate-semialdehyde dehydrogenase (Acylating)"/>
    <property type="match status" value="1"/>
</dbReference>
<name>A0A094Q244_9ZZZZ</name>
<dbReference type="Pfam" id="PF00171">
    <property type="entry name" value="Aldedh"/>
    <property type="match status" value="1"/>
</dbReference>
<dbReference type="AlphaFoldDB" id="A0A094Q244"/>
<evidence type="ECO:0000259" key="4">
    <source>
        <dbReference type="Pfam" id="PF00171"/>
    </source>
</evidence>
<dbReference type="PANTHER" id="PTHR43866">
    <property type="entry name" value="MALONATE-SEMIALDEHYDE DEHYDROGENASE"/>
    <property type="match status" value="1"/>
</dbReference>
<dbReference type="InterPro" id="IPR016160">
    <property type="entry name" value="Ald_DH_CS_CYS"/>
</dbReference>
<evidence type="ECO:0000256" key="1">
    <source>
        <dbReference type="ARBA" id="ARBA00013048"/>
    </source>
</evidence>
<dbReference type="GO" id="GO:0004491">
    <property type="term" value="F:methylmalonate-semialdehyde dehydrogenase (acylating, NAD) activity"/>
    <property type="evidence" value="ECO:0007669"/>
    <property type="project" value="UniProtKB-EC"/>
</dbReference>
<dbReference type="InterPro" id="IPR016163">
    <property type="entry name" value="Ald_DH_C"/>
</dbReference>
<dbReference type="EC" id="1.2.1.27" evidence="1"/>
<proteinExistence type="predicted"/>
<evidence type="ECO:0000256" key="3">
    <source>
        <dbReference type="ARBA" id="ARBA00023027"/>
    </source>
</evidence>
<dbReference type="InterPro" id="IPR010061">
    <property type="entry name" value="MeMal-semiAld_DH"/>
</dbReference>
<sequence length="498" mass="52566">MSDLPLIPHWINGAAVASTSGRTAPVFDPALGVVTKNVGLANRAEIDAAIESATLAFPAWRDASLAKRTQVMFAFRELLNARKGELAEIITSEHGKVLSDALGEIARGQEVVEFACGIQDLLKGFYSENASTNVDVYTIRQPIGVVGVISPFNFPAMVPLWFVPVAIAAGNAVVLKPSEKDPSAAIWLGHILKEAGLPDGIFTVLQGDKEAVDGLLTHPDVAAVSFVGSTPIAKYVYETGAANGKRVQALGGAKNHMLVLPDADLDLVADSAINAGFGSAGERCMAISVVVAVEPVADELIAKLTERMAKLTVGDGRRSCDMGPLVTEVHRDKVAGYIDVAAKDGATVVVDGRGIEVDGDPNGFWLGPTLLDRVPTTSKAYTEEIFGPVLSIVRVASYDEGVNLINSGAFGNGTAIFTNDGGAARRFQNEIQVGMVGINVPIPVPVAYHSFGGWKQSMFGDTKVHGIEGVHFYTRAKAVTSRWLDPSHGGINLGFPQN</sequence>
<dbReference type="InterPro" id="IPR016161">
    <property type="entry name" value="Ald_DH/histidinol_DH"/>
</dbReference>
<dbReference type="InterPro" id="IPR016162">
    <property type="entry name" value="Ald_DH_N"/>
</dbReference>
<evidence type="ECO:0000256" key="2">
    <source>
        <dbReference type="ARBA" id="ARBA00023002"/>
    </source>
</evidence>
<dbReference type="InterPro" id="IPR015590">
    <property type="entry name" value="Aldehyde_DH_dom"/>
</dbReference>
<dbReference type="Gene3D" id="3.40.309.10">
    <property type="entry name" value="Aldehyde Dehydrogenase, Chain A, domain 2"/>
    <property type="match status" value="1"/>
</dbReference>
<keyword evidence="2" id="KW-0560">Oxidoreductase</keyword>
<dbReference type="PANTHER" id="PTHR43866:SF4">
    <property type="entry name" value="MALONATE-SEMIALDEHYDE DEHYDROGENASE"/>
    <property type="match status" value="1"/>
</dbReference>
<organism evidence="5">
    <name type="scientific">freshwater metagenome</name>
    <dbReference type="NCBI Taxonomy" id="449393"/>
    <lineage>
        <taxon>unclassified sequences</taxon>
        <taxon>metagenomes</taxon>
        <taxon>ecological metagenomes</taxon>
    </lineage>
</organism>
<feature type="domain" description="Aldehyde dehydrogenase" evidence="4">
    <location>
        <begin position="17"/>
        <end position="479"/>
    </location>
</feature>
<dbReference type="EMBL" id="JNSL01000047">
    <property type="protein sequence ID" value="KGA18200.1"/>
    <property type="molecule type" value="Genomic_DNA"/>
</dbReference>
<dbReference type="NCBIfam" id="TIGR01722">
    <property type="entry name" value="MMSDH"/>
    <property type="match status" value="1"/>
</dbReference>
<accession>A0A094Q244</accession>
<dbReference type="GO" id="GO:0006574">
    <property type="term" value="P:L-valine catabolic process"/>
    <property type="evidence" value="ECO:0007669"/>
    <property type="project" value="TreeGrafter"/>
</dbReference>
<evidence type="ECO:0000313" key="5">
    <source>
        <dbReference type="EMBL" id="KGA18200.1"/>
    </source>
</evidence>
<keyword evidence="3" id="KW-0520">NAD</keyword>
<comment type="caution">
    <text evidence="5">The sequence shown here is derived from an EMBL/GenBank/DDBJ whole genome shotgun (WGS) entry which is preliminary data.</text>
</comment>
<gene>
    <name evidence="5" type="ORF">GM51_8825</name>
</gene>
<reference evidence="5" key="1">
    <citation type="submission" date="2014-06" db="EMBL/GenBank/DDBJ databases">
        <title>Key roles for freshwater Actinobacteria revealed by deep metagenomic sequencing.</title>
        <authorList>
            <person name="Ghai R."/>
            <person name="Mizuno C.M."/>
            <person name="Picazo A."/>
            <person name="Camacho A."/>
            <person name="Rodriguez-Valera F."/>
        </authorList>
    </citation>
    <scope>NUCLEOTIDE SEQUENCE</scope>
</reference>